<dbReference type="EMBL" id="CP009809">
    <property type="protein sequence ID" value="ATZ49719.1"/>
    <property type="molecule type" value="Genomic_DNA"/>
</dbReference>
<proteinExistence type="predicted"/>
<accession>A0A384JGJ9</accession>
<dbReference type="Proteomes" id="UP000001798">
    <property type="component" value="Chromosome 5"/>
</dbReference>
<dbReference type="OrthoDB" id="1911848at2759"/>
<dbReference type="InterPro" id="IPR038305">
    <property type="entry name" value="HeLo_sf"/>
</dbReference>
<feature type="domain" description="Prion-inhibition and propagation HeLo" evidence="1">
    <location>
        <begin position="4"/>
        <end position="213"/>
    </location>
</feature>
<dbReference type="Gene3D" id="1.20.120.1020">
    <property type="entry name" value="Prion-inhibition and propagation, HeLo domain"/>
    <property type="match status" value="1"/>
</dbReference>
<name>A0A384JGJ9_BOTFB</name>
<dbReference type="InterPro" id="IPR029498">
    <property type="entry name" value="HeLo_dom"/>
</dbReference>
<dbReference type="KEGG" id="bfu:BCIN_05g01320"/>
<evidence type="ECO:0000313" key="2">
    <source>
        <dbReference type="EMBL" id="ATZ49719.1"/>
    </source>
</evidence>
<protein>
    <recommendedName>
        <fullName evidence="1">Prion-inhibition and propagation HeLo domain-containing protein</fullName>
    </recommendedName>
</protein>
<dbReference type="RefSeq" id="XP_024548620.1">
    <property type="nucleotide sequence ID" value="XM_024692838.1"/>
</dbReference>
<dbReference type="VEuPathDB" id="FungiDB:Bcin05g01320"/>
<keyword evidence="3" id="KW-1185">Reference proteome</keyword>
<reference evidence="2 3" key="2">
    <citation type="journal article" date="2012" name="Eukaryot. Cell">
        <title>Genome update of Botrytis cinerea strains B05.10 and T4.</title>
        <authorList>
            <person name="Staats M."/>
            <person name="van Kan J.A."/>
        </authorList>
    </citation>
    <scope>NUCLEOTIDE SEQUENCE [LARGE SCALE GENOMIC DNA]</scope>
    <source>
        <strain evidence="2 3">B05.10</strain>
    </source>
</reference>
<dbReference type="AlphaFoldDB" id="A0A384JGJ9"/>
<reference evidence="2 3" key="1">
    <citation type="journal article" date="2011" name="PLoS Genet.">
        <title>Genomic analysis of the necrotrophic fungal pathogens Sclerotinia sclerotiorum and Botrytis cinerea.</title>
        <authorList>
            <person name="Amselem J."/>
            <person name="Cuomo C.A."/>
            <person name="van Kan J.A."/>
            <person name="Viaud M."/>
            <person name="Benito E.P."/>
            <person name="Couloux A."/>
            <person name="Coutinho P.M."/>
            <person name="de Vries R.P."/>
            <person name="Dyer P.S."/>
            <person name="Fillinger S."/>
            <person name="Fournier E."/>
            <person name="Gout L."/>
            <person name="Hahn M."/>
            <person name="Kohn L."/>
            <person name="Lapalu N."/>
            <person name="Plummer K.M."/>
            <person name="Pradier J.M."/>
            <person name="Quevillon E."/>
            <person name="Sharon A."/>
            <person name="Simon A."/>
            <person name="ten Have A."/>
            <person name="Tudzynski B."/>
            <person name="Tudzynski P."/>
            <person name="Wincker P."/>
            <person name="Andrew M."/>
            <person name="Anthouard V."/>
            <person name="Beever R.E."/>
            <person name="Beffa R."/>
            <person name="Benoit I."/>
            <person name="Bouzid O."/>
            <person name="Brault B."/>
            <person name="Chen Z."/>
            <person name="Choquer M."/>
            <person name="Collemare J."/>
            <person name="Cotton P."/>
            <person name="Danchin E.G."/>
            <person name="Da Silva C."/>
            <person name="Gautier A."/>
            <person name="Giraud C."/>
            <person name="Giraud T."/>
            <person name="Gonzalez C."/>
            <person name="Grossetete S."/>
            <person name="Guldener U."/>
            <person name="Henrissat B."/>
            <person name="Howlett B.J."/>
            <person name="Kodira C."/>
            <person name="Kretschmer M."/>
            <person name="Lappartient A."/>
            <person name="Leroch M."/>
            <person name="Levis C."/>
            <person name="Mauceli E."/>
            <person name="Neuveglise C."/>
            <person name="Oeser B."/>
            <person name="Pearson M."/>
            <person name="Poulain J."/>
            <person name="Poussereau N."/>
            <person name="Quesneville H."/>
            <person name="Rascle C."/>
            <person name="Schumacher J."/>
            <person name="Segurens B."/>
            <person name="Sexton A."/>
            <person name="Silva E."/>
            <person name="Sirven C."/>
            <person name="Soanes D.M."/>
            <person name="Talbot N.J."/>
            <person name="Templeton M."/>
            <person name="Yandava C."/>
            <person name="Yarden O."/>
            <person name="Zeng Q."/>
            <person name="Rollins J.A."/>
            <person name="Lebrun M.H."/>
            <person name="Dickman M."/>
        </authorList>
    </citation>
    <scope>NUCLEOTIDE SEQUENCE [LARGE SCALE GENOMIC DNA]</scope>
    <source>
        <strain evidence="2 3">B05.10</strain>
    </source>
</reference>
<evidence type="ECO:0000259" key="1">
    <source>
        <dbReference type="Pfam" id="PF14479"/>
    </source>
</evidence>
<dbReference type="Pfam" id="PF14479">
    <property type="entry name" value="HeLo"/>
    <property type="match status" value="1"/>
</dbReference>
<gene>
    <name evidence="2" type="ORF">BCIN_05g01320</name>
</gene>
<dbReference type="GeneID" id="5429505"/>
<evidence type="ECO:0000313" key="3">
    <source>
        <dbReference type="Proteomes" id="UP000001798"/>
    </source>
</evidence>
<organism evidence="2 3">
    <name type="scientific">Botryotinia fuckeliana (strain B05.10)</name>
    <name type="common">Noble rot fungus</name>
    <name type="synonym">Botrytis cinerea</name>
    <dbReference type="NCBI Taxonomy" id="332648"/>
    <lineage>
        <taxon>Eukaryota</taxon>
        <taxon>Fungi</taxon>
        <taxon>Dikarya</taxon>
        <taxon>Ascomycota</taxon>
        <taxon>Pezizomycotina</taxon>
        <taxon>Leotiomycetes</taxon>
        <taxon>Helotiales</taxon>
        <taxon>Sclerotiniaceae</taxon>
        <taxon>Botrytis</taxon>
    </lineage>
</organism>
<reference evidence="2 3" key="3">
    <citation type="journal article" date="2017" name="Mol. Plant Pathol.">
        <title>A gapless genome sequence of the fungus Botrytis cinerea.</title>
        <authorList>
            <person name="Van Kan J.A."/>
            <person name="Stassen J.H."/>
            <person name="Mosbach A."/>
            <person name="Van Der Lee T.A."/>
            <person name="Faino L."/>
            <person name="Farmer A.D."/>
            <person name="Papasotiriou D.G."/>
            <person name="Zhou S."/>
            <person name="Seidl M.F."/>
            <person name="Cottam E."/>
            <person name="Edel D."/>
            <person name="Hahn M."/>
            <person name="Schwartz D.C."/>
            <person name="Dietrich R.A."/>
            <person name="Widdison S."/>
            <person name="Scalliet G."/>
        </authorList>
    </citation>
    <scope>NUCLEOTIDE SEQUENCE [LARGE SCALE GENOMIC DNA]</scope>
    <source>
        <strain evidence="2 3">B05.10</strain>
    </source>
</reference>
<sequence>MDPGTALAVASLSFQVFGGIIKGFTLLAKAHNLGRDATLLQTMLRVEESRLIQWARAVELLEDSDLQSGGSDGNDIEHDTVTTQNDSGAISESSIVAHSVADEASLVQVQADQVQVDPRLNYTLASQLMAQLQVILTTDGLLQRYKLDLVEMPATLAGPNTTPLIEQTETATTVLEKLVPDTLRQRILFRKNFVQQKSHLPKRLWWAAVDKQGVGTRRIRKT</sequence>